<reference evidence="4" key="1">
    <citation type="journal article" date="2019" name="Int. J. Syst. Evol. Microbiol.">
        <title>The Global Catalogue of Microorganisms (GCM) 10K type strain sequencing project: providing services to taxonomists for standard genome sequencing and annotation.</title>
        <authorList>
            <consortium name="The Broad Institute Genomics Platform"/>
            <consortium name="The Broad Institute Genome Sequencing Center for Infectious Disease"/>
            <person name="Wu L."/>
            <person name="Ma J."/>
        </authorList>
    </citation>
    <scope>NUCLEOTIDE SEQUENCE [LARGE SCALE GENOMIC DNA]</scope>
    <source>
        <strain evidence="4">JCM 13584</strain>
    </source>
</reference>
<feature type="region of interest" description="Disordered" evidence="1">
    <location>
        <begin position="184"/>
        <end position="206"/>
    </location>
</feature>
<keyword evidence="2" id="KW-0472">Membrane</keyword>
<sequence>MTAANPGEVLDAGLEADETIVVDRRARITEPPVGDAPEPGREPVDGAFDETIVVSRVPAPVPPVPAGPAAVTPFDLDETIVVERTGTGPVATGPAVDGPAGTVPAVAGQAAVDDTIVLERTVVRATPLPTDEPDAVMHAPTRRGRRVTPAPVSDDVLSTAEVGAGPGLLEHYAARPIEPAAPRLAPLSYAGGPEPTRDPAQALPSVARSSRRSARVVLAVFAGSCAIAVVGLVVVVVLAFGV</sequence>
<dbReference type="Proteomes" id="UP001499954">
    <property type="component" value="Unassembled WGS sequence"/>
</dbReference>
<protein>
    <recommendedName>
        <fullName evidence="5">DUF2382 domain-containing protein</fullName>
    </recommendedName>
</protein>
<organism evidence="3 4">
    <name type="scientific">Agromyces allii</name>
    <dbReference type="NCBI Taxonomy" id="393607"/>
    <lineage>
        <taxon>Bacteria</taxon>
        <taxon>Bacillati</taxon>
        <taxon>Actinomycetota</taxon>
        <taxon>Actinomycetes</taxon>
        <taxon>Micrococcales</taxon>
        <taxon>Microbacteriaceae</taxon>
        <taxon>Agromyces</taxon>
    </lineage>
</organism>
<feature type="transmembrane region" description="Helical" evidence="2">
    <location>
        <begin position="216"/>
        <end position="240"/>
    </location>
</feature>
<evidence type="ECO:0008006" key="5">
    <source>
        <dbReference type="Google" id="ProtNLM"/>
    </source>
</evidence>
<gene>
    <name evidence="3" type="ORF">GCM10009717_23250</name>
</gene>
<dbReference type="EMBL" id="BAAAMK010000004">
    <property type="protein sequence ID" value="GAA1956465.1"/>
    <property type="molecule type" value="Genomic_DNA"/>
</dbReference>
<evidence type="ECO:0000256" key="1">
    <source>
        <dbReference type="SAM" id="MobiDB-lite"/>
    </source>
</evidence>
<evidence type="ECO:0000313" key="3">
    <source>
        <dbReference type="EMBL" id="GAA1956465.1"/>
    </source>
</evidence>
<name>A0ABP5C4I0_9MICO</name>
<keyword evidence="2" id="KW-0812">Transmembrane</keyword>
<keyword evidence="4" id="KW-1185">Reference proteome</keyword>
<accession>A0ABP5C4I0</accession>
<keyword evidence="2" id="KW-1133">Transmembrane helix</keyword>
<comment type="caution">
    <text evidence="3">The sequence shown here is derived from an EMBL/GenBank/DDBJ whole genome shotgun (WGS) entry which is preliminary data.</text>
</comment>
<proteinExistence type="predicted"/>
<evidence type="ECO:0000313" key="4">
    <source>
        <dbReference type="Proteomes" id="UP001499954"/>
    </source>
</evidence>
<evidence type="ECO:0000256" key="2">
    <source>
        <dbReference type="SAM" id="Phobius"/>
    </source>
</evidence>
<dbReference type="RefSeq" id="WP_157416724.1">
    <property type="nucleotide sequence ID" value="NZ_BAAAMK010000004.1"/>
</dbReference>